<comment type="similarity">
    <text evidence="1 4">Belongs to the UDP-glucose/GDP-mannose dehydrogenase family.</text>
</comment>
<dbReference type="RefSeq" id="WP_064806487.1">
    <property type="nucleotide sequence ID" value="NZ_CP192490.1"/>
</dbReference>
<dbReference type="PANTHER" id="PTHR43491:SF2">
    <property type="entry name" value="UDP-N-ACETYL-D-MANNOSAMINE DEHYDROGENASE"/>
    <property type="match status" value="1"/>
</dbReference>
<reference evidence="6" key="1">
    <citation type="submission" date="2016-06" db="EMBL/GenBank/DDBJ databases">
        <authorList>
            <person name="Xu Y."/>
            <person name="Nagy A."/>
            <person name="Yan X."/>
            <person name="Kim S.W."/>
            <person name="Haley B."/>
            <person name="Liu N.T."/>
            <person name="Nou X."/>
        </authorList>
    </citation>
    <scope>NUCLEOTIDE SEQUENCE [LARGE SCALE GENOMIC DNA]</scope>
    <source>
        <strain evidence="6">ATCC 49129</strain>
    </source>
</reference>
<evidence type="ECO:0000256" key="3">
    <source>
        <dbReference type="ARBA" id="ARBA00023027"/>
    </source>
</evidence>
<dbReference type="InterPro" id="IPR001732">
    <property type="entry name" value="UDP-Glc/GDP-Man_DH_N"/>
</dbReference>
<dbReference type="OrthoDB" id="9803238at2"/>
<dbReference type="InterPro" id="IPR036291">
    <property type="entry name" value="NAD(P)-bd_dom_sf"/>
</dbReference>
<dbReference type="Proteomes" id="UP000078572">
    <property type="component" value="Chromosome 1"/>
</dbReference>
<dbReference type="InterPro" id="IPR014026">
    <property type="entry name" value="UDP-Glc/GDP-Man_DH_dimer"/>
</dbReference>
<dbReference type="InterPro" id="IPR028359">
    <property type="entry name" value="UDP_ManNAc/GlcNAc_DH"/>
</dbReference>
<dbReference type="SUPFAM" id="SSF51735">
    <property type="entry name" value="NAD(P)-binding Rossmann-fold domains"/>
    <property type="match status" value="1"/>
</dbReference>
<evidence type="ECO:0000256" key="4">
    <source>
        <dbReference type="PIRNR" id="PIRNR000124"/>
    </source>
</evidence>
<dbReference type="InterPro" id="IPR014027">
    <property type="entry name" value="UDP-Glc/GDP-Man_DH_C"/>
</dbReference>
<evidence type="ECO:0000313" key="5">
    <source>
        <dbReference type="EMBL" id="ANJ74567.1"/>
    </source>
</evidence>
<gene>
    <name evidence="5" type="ORF">A9Y76_17010</name>
</gene>
<dbReference type="Pfam" id="PF03720">
    <property type="entry name" value="UDPG_MGDP_dh_C"/>
    <property type="match status" value="1"/>
</dbReference>
<dbReference type="SUPFAM" id="SSF48179">
    <property type="entry name" value="6-phosphogluconate dehydrogenase C-terminal domain-like"/>
    <property type="match status" value="1"/>
</dbReference>
<dbReference type="SMART" id="SM00984">
    <property type="entry name" value="UDPG_MGDP_dh_C"/>
    <property type="match status" value="1"/>
</dbReference>
<dbReference type="NCBIfam" id="TIGR03026">
    <property type="entry name" value="NDP-sugDHase"/>
    <property type="match status" value="1"/>
</dbReference>
<dbReference type="GO" id="GO:0000271">
    <property type="term" value="P:polysaccharide biosynthetic process"/>
    <property type="evidence" value="ECO:0007669"/>
    <property type="project" value="InterPro"/>
</dbReference>
<accession>A0A192A2P7</accession>
<sequence>MHGAAPVETAPAPHCVAVVGLGYVGASLAHALSRHFRVWGVDIDATRVTELREGYDRTGELSRDALLSAPIQLTTDASVLKQADIIIVAVPTPVDEARVPDLRPLEQASAEVGRHIQRGATVVYESTVYPGVTEDVCIPLLERHSGLKHLHDFHVGYSPERINPGDREHTLTTVTKIVSGDTPQTRDTLMKLYSVITHVHPAKSIKVAEAAKVLEDTQRDVNIALMNEVSQQLSTLGVDTHDVLDAARSKWNFVDFRPGLVGGHGISVDPHYLMHGAIPPGFNASLILSARETNDGMAQFVVDQLLHWMTKRHLLHPQTIVTVLGATLKEDVPDVRHSKVIDIVKALNRLGIRTQIVDPLANSDEVAQAYGLHLTPLAEAEPADAIVLAVPHAEYRDGGWRLIASLAKPHARFVVCDLKAVLDRDLRPEHATLWRP</sequence>
<organism evidence="5 6">
    <name type="scientific">Ralstonia insidiosa</name>
    <dbReference type="NCBI Taxonomy" id="190721"/>
    <lineage>
        <taxon>Bacteria</taxon>
        <taxon>Pseudomonadati</taxon>
        <taxon>Pseudomonadota</taxon>
        <taxon>Betaproteobacteria</taxon>
        <taxon>Burkholderiales</taxon>
        <taxon>Burkholderiaceae</taxon>
        <taxon>Ralstonia</taxon>
    </lineage>
</organism>
<dbReference type="SUPFAM" id="SSF52413">
    <property type="entry name" value="UDP-glucose/GDP-mannose dehydrogenase C-terminal domain"/>
    <property type="match status" value="1"/>
</dbReference>
<dbReference type="InterPro" id="IPR036220">
    <property type="entry name" value="UDP-Glc/GDP-Man_DH_C_sf"/>
</dbReference>
<dbReference type="GO" id="GO:0016628">
    <property type="term" value="F:oxidoreductase activity, acting on the CH-CH group of donors, NAD or NADP as acceptor"/>
    <property type="evidence" value="ECO:0007669"/>
    <property type="project" value="InterPro"/>
</dbReference>
<dbReference type="Pfam" id="PF00984">
    <property type="entry name" value="UDPG_MGDP_dh"/>
    <property type="match status" value="1"/>
</dbReference>
<dbReference type="STRING" id="190721.ACS15_3593"/>
<dbReference type="PANTHER" id="PTHR43491">
    <property type="entry name" value="UDP-N-ACETYL-D-MANNOSAMINE DEHYDROGENASE"/>
    <property type="match status" value="1"/>
</dbReference>
<keyword evidence="3" id="KW-0520">NAD</keyword>
<dbReference type="InterPro" id="IPR017476">
    <property type="entry name" value="UDP-Glc/GDP-Man"/>
</dbReference>
<protein>
    <submittedName>
        <fullName evidence="5">Uncharacterized protein</fullName>
    </submittedName>
</protein>
<proteinExistence type="inferred from homology"/>
<dbReference type="EMBL" id="CP016022">
    <property type="protein sequence ID" value="ANJ74567.1"/>
    <property type="molecule type" value="Genomic_DNA"/>
</dbReference>
<dbReference type="Gene3D" id="3.40.50.720">
    <property type="entry name" value="NAD(P)-binding Rossmann-like Domain"/>
    <property type="match status" value="2"/>
</dbReference>
<keyword evidence="2" id="KW-0560">Oxidoreductase</keyword>
<dbReference type="PIRSF" id="PIRSF000124">
    <property type="entry name" value="UDPglc_GDPman_dh"/>
    <property type="match status" value="1"/>
</dbReference>
<evidence type="ECO:0000313" key="6">
    <source>
        <dbReference type="Proteomes" id="UP000078572"/>
    </source>
</evidence>
<dbReference type="InterPro" id="IPR008927">
    <property type="entry name" value="6-PGluconate_DH-like_C_sf"/>
</dbReference>
<dbReference type="AlphaFoldDB" id="A0A192A2P7"/>
<evidence type="ECO:0000256" key="2">
    <source>
        <dbReference type="ARBA" id="ARBA00023002"/>
    </source>
</evidence>
<dbReference type="Pfam" id="PF03721">
    <property type="entry name" value="UDPG_MGDP_dh_N"/>
    <property type="match status" value="1"/>
</dbReference>
<keyword evidence="6" id="KW-1185">Reference proteome</keyword>
<name>A0A192A2P7_9RALS</name>
<dbReference type="PIRSF" id="PIRSF500136">
    <property type="entry name" value="UDP_ManNAc_DH"/>
    <property type="match status" value="1"/>
</dbReference>
<dbReference type="GO" id="GO:0051287">
    <property type="term" value="F:NAD binding"/>
    <property type="evidence" value="ECO:0007669"/>
    <property type="project" value="InterPro"/>
</dbReference>
<dbReference type="GO" id="GO:0016616">
    <property type="term" value="F:oxidoreductase activity, acting on the CH-OH group of donors, NAD or NADP as acceptor"/>
    <property type="evidence" value="ECO:0007669"/>
    <property type="project" value="InterPro"/>
</dbReference>
<evidence type="ECO:0000256" key="1">
    <source>
        <dbReference type="ARBA" id="ARBA00006601"/>
    </source>
</evidence>